<gene>
    <name evidence="1" type="ORF">SASPL_129704</name>
</gene>
<keyword evidence="2" id="KW-1185">Reference proteome</keyword>
<reference evidence="1" key="1">
    <citation type="submission" date="2018-01" db="EMBL/GenBank/DDBJ databases">
        <authorList>
            <person name="Mao J.F."/>
        </authorList>
    </citation>
    <scope>NUCLEOTIDE SEQUENCE</scope>
    <source>
        <strain evidence="1">Huo1</strain>
        <tissue evidence="1">Leaf</tissue>
    </source>
</reference>
<dbReference type="EMBL" id="PNBA02000010">
    <property type="protein sequence ID" value="KAG6411621.1"/>
    <property type="molecule type" value="Genomic_DNA"/>
</dbReference>
<evidence type="ECO:0008006" key="3">
    <source>
        <dbReference type="Google" id="ProtNLM"/>
    </source>
</evidence>
<evidence type="ECO:0000313" key="1">
    <source>
        <dbReference type="EMBL" id="KAG6411621.1"/>
    </source>
</evidence>
<dbReference type="Proteomes" id="UP000298416">
    <property type="component" value="Unassembled WGS sequence"/>
</dbReference>
<proteinExistence type="predicted"/>
<name>A0A8X8XD74_SALSN</name>
<protein>
    <recommendedName>
        <fullName evidence="3">Strictosidine synthase</fullName>
    </recommendedName>
</protein>
<sequence length="102" mass="11709">MWPKLVYNLPGLKYITGAFPKFYSKYVTNVVEQAMVVNVGSDGKMLRGFNDPTGNVMKFVTSAVEFEGHLYILLKIIPRLVRFSIENLHSYFTLFINKKDVV</sequence>
<comment type="caution">
    <text evidence="1">The sequence shown here is derived from an EMBL/GenBank/DDBJ whole genome shotgun (WGS) entry which is preliminary data.</text>
</comment>
<accession>A0A8X8XD74</accession>
<evidence type="ECO:0000313" key="2">
    <source>
        <dbReference type="Proteomes" id="UP000298416"/>
    </source>
</evidence>
<reference evidence="1" key="2">
    <citation type="submission" date="2020-08" db="EMBL/GenBank/DDBJ databases">
        <title>Plant Genome Project.</title>
        <authorList>
            <person name="Zhang R.-G."/>
        </authorList>
    </citation>
    <scope>NUCLEOTIDE SEQUENCE</scope>
    <source>
        <strain evidence="1">Huo1</strain>
        <tissue evidence="1">Leaf</tissue>
    </source>
</reference>
<organism evidence="1">
    <name type="scientific">Salvia splendens</name>
    <name type="common">Scarlet sage</name>
    <dbReference type="NCBI Taxonomy" id="180675"/>
    <lineage>
        <taxon>Eukaryota</taxon>
        <taxon>Viridiplantae</taxon>
        <taxon>Streptophyta</taxon>
        <taxon>Embryophyta</taxon>
        <taxon>Tracheophyta</taxon>
        <taxon>Spermatophyta</taxon>
        <taxon>Magnoliopsida</taxon>
        <taxon>eudicotyledons</taxon>
        <taxon>Gunneridae</taxon>
        <taxon>Pentapetalae</taxon>
        <taxon>asterids</taxon>
        <taxon>lamiids</taxon>
        <taxon>Lamiales</taxon>
        <taxon>Lamiaceae</taxon>
        <taxon>Nepetoideae</taxon>
        <taxon>Mentheae</taxon>
        <taxon>Salviinae</taxon>
        <taxon>Salvia</taxon>
        <taxon>Salvia subgen. Calosphace</taxon>
        <taxon>core Calosphace</taxon>
    </lineage>
</organism>
<dbReference type="AlphaFoldDB" id="A0A8X8XD74"/>